<sequence>MIATEYIGMNLSKLNPLLRAVLVAYHKSTLTDFPMGKSEVGYDK</sequence>
<protein>
    <submittedName>
        <fullName evidence="1">Uncharacterized protein</fullName>
    </submittedName>
</protein>
<proteinExistence type="predicted"/>
<dbReference type="Proteomes" id="UP000003515">
    <property type="component" value="Unassembled WGS sequence"/>
</dbReference>
<evidence type="ECO:0000313" key="2">
    <source>
        <dbReference type="Proteomes" id="UP000003515"/>
    </source>
</evidence>
<organism evidence="1 2">
    <name type="scientific">Vibrio orientalis CIP 102891 = ATCC 33934</name>
    <dbReference type="NCBI Taxonomy" id="675816"/>
    <lineage>
        <taxon>Bacteria</taxon>
        <taxon>Pseudomonadati</taxon>
        <taxon>Pseudomonadota</taxon>
        <taxon>Gammaproteobacteria</taxon>
        <taxon>Vibrionales</taxon>
        <taxon>Vibrionaceae</taxon>
        <taxon>Vibrio</taxon>
        <taxon>Vibrio oreintalis group</taxon>
    </lineage>
</organism>
<comment type="caution">
    <text evidence="1">The sequence shown here is derived from an EMBL/GenBank/DDBJ whole genome shotgun (WGS) entry which is preliminary data.</text>
</comment>
<evidence type="ECO:0000313" key="1">
    <source>
        <dbReference type="EMBL" id="EEX95552.1"/>
    </source>
</evidence>
<accession>A0ABM9Z784</accession>
<dbReference type="EMBL" id="ACZV01000001">
    <property type="protein sequence ID" value="EEX95552.1"/>
    <property type="molecule type" value="Genomic_DNA"/>
</dbReference>
<name>A0ABM9Z784_VIBOR</name>
<keyword evidence="2" id="KW-1185">Reference proteome</keyword>
<reference evidence="1 2" key="1">
    <citation type="submission" date="2009-10" db="EMBL/GenBank/DDBJ databases">
        <authorList>
            <consortium name="Los Alamos National Laboratory (LANL)"/>
            <consortium name="National Microbial Pathogen Data Resource (NMPDR)"/>
            <person name="Munk A.C."/>
            <person name="Chertkov O."/>
            <person name="Tapia R."/>
            <person name="Green L."/>
            <person name="Rogers Y."/>
            <person name="Detter J.C."/>
            <person name="Bruce D."/>
            <person name="Brettin T.S."/>
            <person name="Colwell R.R."/>
            <person name="Huq A."/>
            <person name="Grim C.J."/>
            <person name="Hasan N.A."/>
            <person name="Bartels D."/>
            <person name="Vonstein V."/>
        </authorList>
    </citation>
    <scope>NUCLEOTIDE SEQUENCE [LARGE SCALE GENOMIC DNA]</scope>
    <source>
        <strain evidence="1 2">CIP 102891</strain>
    </source>
</reference>
<gene>
    <name evidence="1" type="ORF">VIA_000084</name>
</gene>